<evidence type="ECO:0000313" key="2">
    <source>
        <dbReference type="EMBL" id="RXG20323.1"/>
    </source>
</evidence>
<dbReference type="InterPro" id="IPR036046">
    <property type="entry name" value="Acylphosphatase-like_dom_sf"/>
</dbReference>
<organism evidence="2 3">
    <name type="scientific">Leeuwenhoekiella aequorea</name>
    <dbReference type="NCBI Taxonomy" id="283736"/>
    <lineage>
        <taxon>Bacteria</taxon>
        <taxon>Pseudomonadati</taxon>
        <taxon>Bacteroidota</taxon>
        <taxon>Flavobacteriia</taxon>
        <taxon>Flavobacteriales</taxon>
        <taxon>Flavobacteriaceae</taxon>
        <taxon>Leeuwenhoekiella</taxon>
    </lineage>
</organism>
<proteinExistence type="predicted"/>
<reference evidence="2 3" key="1">
    <citation type="submission" date="2018-07" db="EMBL/GenBank/DDBJ databases">
        <title>Leeuwenhoekiella genomics.</title>
        <authorList>
            <person name="Tahon G."/>
            <person name="Willems A."/>
        </authorList>
    </citation>
    <scope>NUCLEOTIDE SEQUENCE [LARGE SCALE GENOMIC DNA]</scope>
    <source>
        <strain evidence="2 3">LMG 22550</strain>
    </source>
</reference>
<dbReference type="GO" id="GO:0009882">
    <property type="term" value="F:blue light photoreceptor activity"/>
    <property type="evidence" value="ECO:0007669"/>
    <property type="project" value="InterPro"/>
</dbReference>
<accession>A0A4Q0P1F9</accession>
<dbReference type="GO" id="GO:0071949">
    <property type="term" value="F:FAD binding"/>
    <property type="evidence" value="ECO:0007669"/>
    <property type="project" value="InterPro"/>
</dbReference>
<feature type="domain" description="BLUF" evidence="1">
    <location>
        <begin position="2"/>
        <end position="93"/>
    </location>
</feature>
<dbReference type="Gene3D" id="3.30.70.100">
    <property type="match status" value="1"/>
</dbReference>
<dbReference type="EMBL" id="QOVM01000009">
    <property type="protein sequence ID" value="RXG20323.1"/>
    <property type="molecule type" value="Genomic_DNA"/>
</dbReference>
<evidence type="ECO:0000313" key="3">
    <source>
        <dbReference type="Proteomes" id="UP000289238"/>
    </source>
</evidence>
<sequence length="135" mass="15698">MIYTLTYVSTAVNLFDNTEINSVLNAVKEQNKVLNISGFLVYKEGTYLQLLEGDKEVVSKLYEKIRSDERHKNVLTLQQSQVSQRVFDDYESGFLVPNNTNLIFDLNSYLKYLRLLEDKEVNQIITIVESIYSKM</sequence>
<dbReference type="Proteomes" id="UP000289238">
    <property type="component" value="Unassembled WGS sequence"/>
</dbReference>
<dbReference type="PROSITE" id="PS50925">
    <property type="entry name" value="BLUF"/>
    <property type="match status" value="1"/>
</dbReference>
<evidence type="ECO:0000259" key="1">
    <source>
        <dbReference type="PROSITE" id="PS50925"/>
    </source>
</evidence>
<comment type="caution">
    <text evidence="2">The sequence shown here is derived from an EMBL/GenBank/DDBJ whole genome shotgun (WGS) entry which is preliminary data.</text>
</comment>
<keyword evidence="3" id="KW-1185">Reference proteome</keyword>
<name>A0A4Q0P1F9_9FLAO</name>
<gene>
    <name evidence="2" type="ORF">DSM00_3124</name>
</gene>
<dbReference type="Pfam" id="PF04940">
    <property type="entry name" value="BLUF"/>
    <property type="match status" value="1"/>
</dbReference>
<dbReference type="SUPFAM" id="SSF54975">
    <property type="entry name" value="Acylphosphatase/BLUF domain-like"/>
    <property type="match status" value="1"/>
</dbReference>
<protein>
    <submittedName>
        <fullName evidence="2">FAD-dependent sensor of blue light</fullName>
    </submittedName>
</protein>
<dbReference type="AlphaFoldDB" id="A0A4Q0P1F9"/>
<dbReference type="SMART" id="SM01034">
    <property type="entry name" value="BLUF"/>
    <property type="match status" value="1"/>
</dbReference>
<dbReference type="InterPro" id="IPR007024">
    <property type="entry name" value="BLUF_domain"/>
</dbReference>
<dbReference type="RefSeq" id="WP_164916358.1">
    <property type="nucleotide sequence ID" value="NZ_QOVM01000009.1"/>
</dbReference>